<evidence type="ECO:0000313" key="1">
    <source>
        <dbReference type="EMBL" id="CRK26621.1"/>
    </source>
</evidence>
<name>A0A0G4LX36_VERLO</name>
<evidence type="ECO:0000313" key="2">
    <source>
        <dbReference type="Proteomes" id="UP000045706"/>
    </source>
</evidence>
<proteinExistence type="predicted"/>
<dbReference type="AlphaFoldDB" id="A0A0G4LX36"/>
<sequence length="69" mass="7591">MGGFYTQYLESQHGARDLPLCADAQPPPPASMLFLPNHRSGTTKDNLVLGYWKCAQHSFNALVLSLGEQ</sequence>
<dbReference type="Proteomes" id="UP000045706">
    <property type="component" value="Unassembled WGS sequence"/>
</dbReference>
<protein>
    <submittedName>
        <fullName evidence="1">Uncharacterized protein</fullName>
    </submittedName>
</protein>
<accession>A0A0G4LX36</accession>
<dbReference type="EMBL" id="CVQI01019446">
    <property type="protein sequence ID" value="CRK26621.1"/>
    <property type="molecule type" value="Genomic_DNA"/>
</dbReference>
<gene>
    <name evidence="1" type="ORF">BN1723_013865</name>
</gene>
<organism evidence="1 2">
    <name type="scientific">Verticillium longisporum</name>
    <name type="common">Verticillium dahliae var. longisporum</name>
    <dbReference type="NCBI Taxonomy" id="100787"/>
    <lineage>
        <taxon>Eukaryota</taxon>
        <taxon>Fungi</taxon>
        <taxon>Dikarya</taxon>
        <taxon>Ascomycota</taxon>
        <taxon>Pezizomycotina</taxon>
        <taxon>Sordariomycetes</taxon>
        <taxon>Hypocreomycetidae</taxon>
        <taxon>Glomerellales</taxon>
        <taxon>Plectosphaerellaceae</taxon>
        <taxon>Verticillium</taxon>
    </lineage>
</organism>
<reference evidence="2" key="1">
    <citation type="submission" date="2015-05" db="EMBL/GenBank/DDBJ databases">
        <authorList>
            <person name="Fogelqvist Johan"/>
        </authorList>
    </citation>
    <scope>NUCLEOTIDE SEQUENCE [LARGE SCALE GENOMIC DNA]</scope>
</reference>